<evidence type="ECO:0000256" key="1">
    <source>
        <dbReference type="SAM" id="Phobius"/>
    </source>
</evidence>
<keyword evidence="1" id="KW-0812">Transmembrane</keyword>
<keyword evidence="3" id="KW-1185">Reference proteome</keyword>
<feature type="transmembrane region" description="Helical" evidence="1">
    <location>
        <begin position="113"/>
        <end position="131"/>
    </location>
</feature>
<comment type="caution">
    <text evidence="2">The sequence shown here is derived from an EMBL/GenBank/DDBJ whole genome shotgun (WGS) entry which is preliminary data.</text>
</comment>
<name>A0AA47P0T3_MERPO</name>
<keyword evidence="1" id="KW-1133">Transmembrane helix</keyword>
<dbReference type="Proteomes" id="UP001174136">
    <property type="component" value="Unassembled WGS sequence"/>
</dbReference>
<evidence type="ECO:0000313" key="3">
    <source>
        <dbReference type="Proteomes" id="UP001174136"/>
    </source>
</evidence>
<organism evidence="2 3">
    <name type="scientific">Merluccius polli</name>
    <name type="common">Benguela hake</name>
    <name type="synonym">Merluccius cadenati</name>
    <dbReference type="NCBI Taxonomy" id="89951"/>
    <lineage>
        <taxon>Eukaryota</taxon>
        <taxon>Metazoa</taxon>
        <taxon>Chordata</taxon>
        <taxon>Craniata</taxon>
        <taxon>Vertebrata</taxon>
        <taxon>Euteleostomi</taxon>
        <taxon>Actinopterygii</taxon>
        <taxon>Neopterygii</taxon>
        <taxon>Teleostei</taxon>
        <taxon>Neoteleostei</taxon>
        <taxon>Acanthomorphata</taxon>
        <taxon>Zeiogadaria</taxon>
        <taxon>Gadariae</taxon>
        <taxon>Gadiformes</taxon>
        <taxon>Gadoidei</taxon>
        <taxon>Merlucciidae</taxon>
        <taxon>Merluccius</taxon>
    </lineage>
</organism>
<dbReference type="EMBL" id="JAOPHQ010002607">
    <property type="protein sequence ID" value="KAK0146196.1"/>
    <property type="molecule type" value="Genomic_DNA"/>
</dbReference>
<dbReference type="AlphaFoldDB" id="A0AA47P0T3"/>
<proteinExistence type="predicted"/>
<sequence>MWTGSKTTSISPHVLDVHSEEFNSFLISLQQQCCYLTETVQDVIRRFPQRASEMVFSLDPNKEAQGVCKKLLLQTGDLQKEVCCLHNLLSKTDQAGGPCRPPLPHPHGNKKRWLLTSVTLGVLLFCFYKVARGSVMDRGVH</sequence>
<protein>
    <submittedName>
        <fullName evidence="2">Ankyrin repeat, SAM and basic leucine zipper domain-containing protein 1</fullName>
    </submittedName>
</protein>
<evidence type="ECO:0000313" key="2">
    <source>
        <dbReference type="EMBL" id="KAK0146196.1"/>
    </source>
</evidence>
<reference evidence="2" key="1">
    <citation type="journal article" date="2023" name="Front. Mar. Sci.">
        <title>A new Merluccius polli reference genome to investigate the effects of global change in West African waters.</title>
        <authorList>
            <person name="Mateo J.L."/>
            <person name="Blanco-Fernandez C."/>
            <person name="Garcia-Vazquez E."/>
            <person name="Machado-Schiaffino G."/>
        </authorList>
    </citation>
    <scope>NUCLEOTIDE SEQUENCE</scope>
    <source>
        <strain evidence="2">C29</strain>
        <tissue evidence="2">Fin</tissue>
    </source>
</reference>
<keyword evidence="1" id="KW-0472">Membrane</keyword>
<accession>A0AA47P0T3</accession>
<gene>
    <name evidence="2" type="primary">ASZ1_3</name>
    <name evidence="2" type="ORF">N1851_014494</name>
</gene>